<gene>
    <name evidence="1" type="ORF">AF72_02385</name>
    <name evidence="2" type="ORF">LPH55_02760</name>
</gene>
<proteinExistence type="predicted"/>
<name>Z9JLI4_9GAMM</name>
<dbReference type="OrthoDB" id="6008063at2"/>
<dbReference type="STRING" id="1444770.AF72_02385"/>
<dbReference type="EMBL" id="JAJPPU010000001">
    <property type="protein sequence ID" value="MCD8472421.1"/>
    <property type="molecule type" value="Genomic_DNA"/>
</dbReference>
<dbReference type="KEGG" id="xtw:AB672_09050"/>
<dbReference type="AlphaFoldDB" id="Z9JLI4"/>
<dbReference type="Proteomes" id="UP000020406">
    <property type="component" value="Unassembled WGS sequence"/>
</dbReference>
<dbReference type="Proteomes" id="UP001430701">
    <property type="component" value="Unassembled WGS sequence"/>
</dbReference>
<organism evidence="1 3">
    <name type="scientific">Xylella taiwanensis</name>
    <dbReference type="NCBI Taxonomy" id="1444770"/>
    <lineage>
        <taxon>Bacteria</taxon>
        <taxon>Pseudomonadati</taxon>
        <taxon>Pseudomonadota</taxon>
        <taxon>Gammaproteobacteria</taxon>
        <taxon>Lysobacterales</taxon>
        <taxon>Lysobacteraceae</taxon>
        <taxon>Xylella</taxon>
    </lineage>
</organism>
<comment type="caution">
    <text evidence="1">The sequence shown here is derived from an EMBL/GenBank/DDBJ whole genome shotgun (WGS) entry which is preliminary data.</text>
</comment>
<dbReference type="PATRIC" id="fig|1444770.3.peg.577"/>
<evidence type="ECO:0000313" key="1">
    <source>
        <dbReference type="EMBL" id="EWS79009.1"/>
    </source>
</evidence>
<sequence length="290" mass="31710">MSEIRKVPAASGAQWLLAGFALLRRAPLQLGGIGMLWGAISSLLVMLGFKWPSLSNALQFLMILVGPILMGGLLWAVREVDEGRTARLGHLFHGFQDGRAPHLLVSLLPQLVAGALMGVLLWVMLGSSGLEQLFKLFGINQAGVQLGPDDIQQLLVGFPAVRFLLWVVLVLLVFVAMSLALFVMLPQVMFDGADGLHALNMSLRAGLRNFSALLVFFLLAFIALFAVYFALMIVALLIRQLLGELMTIVLLQVFLVTVLMPAFTGAVYEAWKQMFAHVRLPSLREDVFAA</sequence>
<protein>
    <submittedName>
        <fullName evidence="1">Membrane protein</fullName>
    </submittedName>
</protein>
<dbReference type="eggNOG" id="COG5473">
    <property type="taxonomic scope" value="Bacteria"/>
</dbReference>
<dbReference type="GeneID" id="68901440"/>
<dbReference type="NCBIfam" id="NF041043">
    <property type="entry name" value="BPSS1780_fam"/>
    <property type="match status" value="1"/>
</dbReference>
<reference evidence="2" key="2">
    <citation type="submission" date="2021-11" db="EMBL/GenBank/DDBJ databases">
        <title>Genome sequence of Xylella taiwanensis PLS432.</title>
        <authorList>
            <person name="Weng L.-W."/>
            <person name="Su C.-C."/>
            <person name="Tsai C.-W."/>
            <person name="Kuo C.-H."/>
        </authorList>
    </citation>
    <scope>NUCLEOTIDE SEQUENCE</scope>
    <source>
        <strain evidence="2">PLS432</strain>
    </source>
</reference>
<accession>Z9JLI4</accession>
<reference evidence="1 3" key="1">
    <citation type="journal article" date="2014" name="Genome Announc.">
        <title>Draft Genome Sequence of Xylella fastidiosa Pear Leaf Scorch Strain in Taiwan.</title>
        <authorList>
            <person name="Su C.C."/>
            <person name="Deng W.L."/>
            <person name="Jan F.J."/>
            <person name="Chang C.J."/>
            <person name="Huang H."/>
            <person name="Chen J."/>
        </authorList>
    </citation>
    <scope>NUCLEOTIDE SEQUENCE [LARGE SCALE GENOMIC DNA]</scope>
    <source>
        <strain evidence="1 3">PLS229</strain>
    </source>
</reference>
<evidence type="ECO:0000313" key="4">
    <source>
        <dbReference type="Proteomes" id="UP001430701"/>
    </source>
</evidence>
<dbReference type="RefSeq" id="WP_038270388.1">
    <property type="nucleotide sequence ID" value="NZ_CP053627.1"/>
</dbReference>
<dbReference type="InterPro" id="IPR047798">
    <property type="entry name" value="BPSS1780-like"/>
</dbReference>
<dbReference type="EMBL" id="JDSQ01000003">
    <property type="protein sequence ID" value="EWS79009.1"/>
    <property type="molecule type" value="Genomic_DNA"/>
</dbReference>
<keyword evidence="4" id="KW-1185">Reference proteome</keyword>
<evidence type="ECO:0000313" key="2">
    <source>
        <dbReference type="EMBL" id="MCD8472421.1"/>
    </source>
</evidence>
<evidence type="ECO:0000313" key="3">
    <source>
        <dbReference type="Proteomes" id="UP000020406"/>
    </source>
</evidence>